<keyword evidence="1" id="KW-1133">Transmembrane helix</keyword>
<evidence type="ECO:0000256" key="1">
    <source>
        <dbReference type="SAM" id="Phobius"/>
    </source>
</evidence>
<name>W7XEG5_TETTS</name>
<dbReference type="GeneID" id="24441386"/>
<evidence type="ECO:0000313" key="3">
    <source>
        <dbReference type="Proteomes" id="UP000009168"/>
    </source>
</evidence>
<gene>
    <name evidence="2" type="ORF">TTHERM_001008679</name>
</gene>
<reference evidence="3" key="1">
    <citation type="journal article" date="2006" name="PLoS Biol.">
        <title>Macronuclear genome sequence of the ciliate Tetrahymena thermophila, a model eukaryote.</title>
        <authorList>
            <person name="Eisen J.A."/>
            <person name="Coyne R.S."/>
            <person name="Wu M."/>
            <person name="Wu D."/>
            <person name="Thiagarajan M."/>
            <person name="Wortman J.R."/>
            <person name="Badger J.H."/>
            <person name="Ren Q."/>
            <person name="Amedeo P."/>
            <person name="Jones K.M."/>
            <person name="Tallon L.J."/>
            <person name="Delcher A.L."/>
            <person name="Salzberg S.L."/>
            <person name="Silva J.C."/>
            <person name="Haas B.J."/>
            <person name="Majoros W.H."/>
            <person name="Farzad M."/>
            <person name="Carlton J.M."/>
            <person name="Smith R.K. Jr."/>
            <person name="Garg J."/>
            <person name="Pearlman R.E."/>
            <person name="Karrer K.M."/>
            <person name="Sun L."/>
            <person name="Manning G."/>
            <person name="Elde N.C."/>
            <person name="Turkewitz A.P."/>
            <person name="Asai D.J."/>
            <person name="Wilkes D.E."/>
            <person name="Wang Y."/>
            <person name="Cai H."/>
            <person name="Collins K."/>
            <person name="Stewart B.A."/>
            <person name="Lee S.R."/>
            <person name="Wilamowska K."/>
            <person name="Weinberg Z."/>
            <person name="Ruzzo W.L."/>
            <person name="Wloga D."/>
            <person name="Gaertig J."/>
            <person name="Frankel J."/>
            <person name="Tsao C.-C."/>
            <person name="Gorovsky M.A."/>
            <person name="Keeling P.J."/>
            <person name="Waller R.F."/>
            <person name="Patron N.J."/>
            <person name="Cherry J.M."/>
            <person name="Stover N.A."/>
            <person name="Krieger C.J."/>
            <person name="del Toro C."/>
            <person name="Ryder H.F."/>
            <person name="Williamson S.C."/>
            <person name="Barbeau R.A."/>
            <person name="Hamilton E.P."/>
            <person name="Orias E."/>
        </authorList>
    </citation>
    <scope>NUCLEOTIDE SEQUENCE [LARGE SCALE GENOMIC DNA]</scope>
    <source>
        <strain evidence="3">SB210</strain>
    </source>
</reference>
<proteinExistence type="predicted"/>
<keyword evidence="1 2" id="KW-0812">Transmembrane</keyword>
<dbReference type="Proteomes" id="UP000009168">
    <property type="component" value="Unassembled WGS sequence"/>
</dbReference>
<dbReference type="EMBL" id="GG662290">
    <property type="protein sequence ID" value="EWS71279.1"/>
    <property type="molecule type" value="Genomic_DNA"/>
</dbReference>
<dbReference type="OrthoDB" id="77931at2759"/>
<keyword evidence="3" id="KW-1185">Reference proteome</keyword>
<accession>W7XEG5</accession>
<organism evidence="2 3">
    <name type="scientific">Tetrahymena thermophila (strain SB210)</name>
    <dbReference type="NCBI Taxonomy" id="312017"/>
    <lineage>
        <taxon>Eukaryota</taxon>
        <taxon>Sar</taxon>
        <taxon>Alveolata</taxon>
        <taxon>Ciliophora</taxon>
        <taxon>Intramacronucleata</taxon>
        <taxon>Oligohymenophorea</taxon>
        <taxon>Hymenostomatida</taxon>
        <taxon>Tetrahymenina</taxon>
        <taxon>Tetrahymenidae</taxon>
        <taxon>Tetrahymena</taxon>
    </lineage>
</organism>
<dbReference type="AlphaFoldDB" id="W7XEG5"/>
<feature type="transmembrane region" description="Helical" evidence="1">
    <location>
        <begin position="109"/>
        <end position="125"/>
    </location>
</feature>
<keyword evidence="1" id="KW-0472">Membrane</keyword>
<sequence>MTLNIWVFVYHSQNAILSKLFKLIKCQNFDTQSFVTDHLSQYCDATQLKLSYYVFAPLYILSLLIPQTLFLYKLHQRRYFLKNYKNIIIYGFFAQEYKQKFFFWDQVKLTYKTILGIIAMFSYQFNQLQPVLSIIASLTYSLFLLICKYLFYFNLIIFLFNSQFYLFFKFRLALQKELTQLN</sequence>
<evidence type="ECO:0000313" key="2">
    <source>
        <dbReference type="EMBL" id="EWS71279.1"/>
    </source>
</evidence>
<dbReference type="InParanoid" id="W7XEG5"/>
<feature type="transmembrane region" description="Helical" evidence="1">
    <location>
        <begin position="131"/>
        <end position="160"/>
    </location>
</feature>
<dbReference type="RefSeq" id="XP_012656185.1">
    <property type="nucleotide sequence ID" value="XM_012800731.1"/>
</dbReference>
<feature type="transmembrane region" description="Helical" evidence="1">
    <location>
        <begin position="50"/>
        <end position="72"/>
    </location>
</feature>
<dbReference type="KEGG" id="tet:TTHERM_001008679"/>
<protein>
    <submittedName>
        <fullName evidence="2">Transmembrane protein, putative</fullName>
    </submittedName>
</protein>